<dbReference type="Gene3D" id="3.40.50.1820">
    <property type="entry name" value="alpha/beta hydrolase"/>
    <property type="match status" value="1"/>
</dbReference>
<dbReference type="GeneID" id="37034804"/>
<dbReference type="InParanoid" id="A0A316WBW7"/>
<dbReference type="AlphaFoldDB" id="A0A316WBW7"/>
<dbReference type="GO" id="GO:0016042">
    <property type="term" value="P:lipid catabolic process"/>
    <property type="evidence" value="ECO:0007669"/>
    <property type="project" value="UniProtKB-KW"/>
</dbReference>
<dbReference type="FunCoup" id="A0A316WBW7">
    <property type="interactions" value="10"/>
</dbReference>
<evidence type="ECO:0000256" key="2">
    <source>
        <dbReference type="ARBA" id="ARBA00022801"/>
    </source>
</evidence>
<dbReference type="PANTHER" id="PTHR10272:SF0">
    <property type="entry name" value="PLATELET-ACTIVATING FACTOR ACETYLHYDROLASE"/>
    <property type="match status" value="1"/>
</dbReference>
<feature type="compositionally biased region" description="Basic and acidic residues" evidence="5">
    <location>
        <begin position="583"/>
        <end position="611"/>
    </location>
</feature>
<evidence type="ECO:0000256" key="4">
    <source>
        <dbReference type="ARBA" id="ARBA00023098"/>
    </source>
</evidence>
<feature type="region of interest" description="Disordered" evidence="5">
    <location>
        <begin position="583"/>
        <end position="655"/>
    </location>
</feature>
<keyword evidence="2" id="KW-0378">Hydrolase</keyword>
<feature type="compositionally biased region" description="Polar residues" evidence="5">
    <location>
        <begin position="59"/>
        <end position="79"/>
    </location>
</feature>
<evidence type="ECO:0000313" key="6">
    <source>
        <dbReference type="EMBL" id="PWN45403.1"/>
    </source>
</evidence>
<dbReference type="RefSeq" id="XP_025372563.1">
    <property type="nucleotide sequence ID" value="XM_025512934.1"/>
</dbReference>
<feature type="region of interest" description="Disordered" evidence="5">
    <location>
        <begin position="368"/>
        <end position="404"/>
    </location>
</feature>
<name>A0A316WBW7_9BASI</name>
<feature type="compositionally biased region" description="Low complexity" evidence="5">
    <location>
        <begin position="692"/>
        <end position="702"/>
    </location>
</feature>
<evidence type="ECO:0000256" key="5">
    <source>
        <dbReference type="SAM" id="MobiDB-lite"/>
    </source>
</evidence>
<organism evidence="6 7">
    <name type="scientific">Ceraceosorus guamensis</name>
    <dbReference type="NCBI Taxonomy" id="1522189"/>
    <lineage>
        <taxon>Eukaryota</taxon>
        <taxon>Fungi</taxon>
        <taxon>Dikarya</taxon>
        <taxon>Basidiomycota</taxon>
        <taxon>Ustilaginomycotina</taxon>
        <taxon>Exobasidiomycetes</taxon>
        <taxon>Ceraceosorales</taxon>
        <taxon>Ceraceosoraceae</taxon>
        <taxon>Ceraceosorus</taxon>
    </lineage>
</organism>
<protein>
    <recommendedName>
        <fullName evidence="1">1-alkyl-2-acetylglycerophosphocholine esterase</fullName>
        <ecNumber evidence="1">3.1.1.47</ecNumber>
    </recommendedName>
</protein>
<dbReference type="Proteomes" id="UP000245783">
    <property type="component" value="Unassembled WGS sequence"/>
</dbReference>
<feature type="region of interest" description="Disordered" evidence="5">
    <location>
        <begin position="248"/>
        <end position="309"/>
    </location>
</feature>
<keyword evidence="7" id="KW-1185">Reference proteome</keyword>
<dbReference type="SUPFAM" id="SSF53474">
    <property type="entry name" value="alpha/beta-Hydrolases"/>
    <property type="match status" value="1"/>
</dbReference>
<feature type="compositionally biased region" description="Basic and acidic residues" evidence="5">
    <location>
        <begin position="646"/>
        <end position="655"/>
    </location>
</feature>
<evidence type="ECO:0000256" key="3">
    <source>
        <dbReference type="ARBA" id="ARBA00022963"/>
    </source>
</evidence>
<feature type="region of interest" description="Disordered" evidence="5">
    <location>
        <begin position="33"/>
        <end position="98"/>
    </location>
</feature>
<keyword evidence="3" id="KW-0442">Lipid degradation</keyword>
<gene>
    <name evidence="6" type="ORF">IE81DRAFT_320157</name>
</gene>
<dbReference type="EMBL" id="KZ819355">
    <property type="protein sequence ID" value="PWN45403.1"/>
    <property type="molecule type" value="Genomic_DNA"/>
</dbReference>
<feature type="region of interest" description="Disordered" evidence="5">
    <location>
        <begin position="687"/>
        <end position="740"/>
    </location>
</feature>
<dbReference type="Pfam" id="PF03403">
    <property type="entry name" value="PAF-AH_p_II"/>
    <property type="match status" value="2"/>
</dbReference>
<dbReference type="PANTHER" id="PTHR10272">
    <property type="entry name" value="PLATELET-ACTIVATING FACTOR ACETYLHYDROLASE"/>
    <property type="match status" value="1"/>
</dbReference>
<evidence type="ECO:0000256" key="1">
    <source>
        <dbReference type="ARBA" id="ARBA00013201"/>
    </source>
</evidence>
<feature type="compositionally biased region" description="Polar residues" evidence="5">
    <location>
        <begin position="712"/>
        <end position="728"/>
    </location>
</feature>
<feature type="compositionally biased region" description="Basic and acidic residues" evidence="5">
    <location>
        <begin position="266"/>
        <end position="280"/>
    </location>
</feature>
<accession>A0A316WBW7</accession>
<dbReference type="STRING" id="1522189.A0A316WBW7"/>
<dbReference type="EC" id="3.1.1.47" evidence="1"/>
<sequence length="836" mass="90659">MPLPPYTGPFQVGAIDLEIPVRQPRPFGASIVANDRINLPRGSHPWRHKVGKHGDSHQTPKGNEPQSEGLASTAEGTQRQGEEGADDDNGAYDPLRSGSKTSTLFMSTVLFTVYYPSSINEQEAKKYDRVAWLGRPKRKGVSALFSYVGQYGPMAVPASPAIFSLAAAKMPARCAPPLASTDDPRVSVPPPFARTETGMFGDEPSRFPIVIFSHGLAGNRLAYSQFCGELASYGMVVAAVEHRDGSGVRSSVRFPLGQGEKEEEAEQGKDEAQRVQRDEPAQGSALTTKNPGKTEHHPHANRLLGRSTASYQPKSDVPYLVFEAVGMRSFAPKPTEDEMGLRQAQLAMRNAELNECLHVLKRIEKGEGEQVARESTRGLANKLSTGAAKREKQRRAGKKPSYTEGSLEEAIDGLAAWKGKLDVDKPALMGHSFGGATVLESTRMAPGNEEHHGTSADQQSTPPWLLTVVLDPWVEPVIEDGGKPNSVPTFCINTEAFSVWQEHFEKLKRIMAAARQANGENRGFLLTICATNHLDVSDYPFLLPHLFRSTVGPHAAVRLFSRAAYVEIGLSRQRYRERANDPGFKFRVEAGKDPKMGAKQKQADDRHHAHQVEGALEDAADSGGAHPHAEHAGIPADIPSAAPSKDAMEEPRDRADALEGAAVRARMQPEEDDVGRAEQRGRARMLDRLMHPSRPSSGSSRSQNVAEHRQRGSQTGSPASSRPQSNAGGSERAETAEHHHHPHLVGGVVAKRSESGNGLLGIPRTSADESDFVTSAHELVDVDKDVEAVQAALEDISATQSYKHPKIHSLLGLLFRMKGVRPGLSIPGSVLVHSIP</sequence>
<proteinExistence type="predicted"/>
<evidence type="ECO:0000313" key="7">
    <source>
        <dbReference type="Proteomes" id="UP000245783"/>
    </source>
</evidence>
<dbReference type="OrthoDB" id="2363873at2759"/>
<keyword evidence="4" id="KW-0443">Lipid metabolism</keyword>
<reference evidence="6 7" key="1">
    <citation type="journal article" date="2018" name="Mol. Biol. Evol.">
        <title>Broad Genomic Sampling Reveals a Smut Pathogenic Ancestry of the Fungal Clade Ustilaginomycotina.</title>
        <authorList>
            <person name="Kijpornyongpan T."/>
            <person name="Mondo S.J."/>
            <person name="Barry K."/>
            <person name="Sandor L."/>
            <person name="Lee J."/>
            <person name="Lipzen A."/>
            <person name="Pangilinan J."/>
            <person name="LaButti K."/>
            <person name="Hainaut M."/>
            <person name="Henrissat B."/>
            <person name="Grigoriev I.V."/>
            <person name="Spatafora J.W."/>
            <person name="Aime M.C."/>
        </authorList>
    </citation>
    <scope>NUCLEOTIDE SEQUENCE [LARGE SCALE GENOMIC DNA]</scope>
    <source>
        <strain evidence="6 7">MCA 4658</strain>
    </source>
</reference>
<dbReference type="GO" id="GO:0003847">
    <property type="term" value="F:1-alkyl-2-acetylglycerophosphocholine esterase activity"/>
    <property type="evidence" value="ECO:0007669"/>
    <property type="project" value="UniProtKB-EC"/>
</dbReference>
<dbReference type="InterPro" id="IPR029058">
    <property type="entry name" value="AB_hydrolase_fold"/>
</dbReference>